<keyword evidence="8" id="KW-1185">Reference proteome</keyword>
<dbReference type="GO" id="GO:0015074">
    <property type="term" value="P:DNA integration"/>
    <property type="evidence" value="ECO:0007669"/>
    <property type="project" value="InterPro"/>
</dbReference>
<dbReference type="SUPFAM" id="SSF56349">
    <property type="entry name" value="DNA breaking-rejoining enzymes"/>
    <property type="match status" value="1"/>
</dbReference>
<feature type="domain" description="Core-binding (CB)" evidence="6">
    <location>
        <begin position="92"/>
        <end position="182"/>
    </location>
</feature>
<dbReference type="Proteomes" id="UP000600365">
    <property type="component" value="Unassembled WGS sequence"/>
</dbReference>
<dbReference type="PANTHER" id="PTHR30349">
    <property type="entry name" value="PHAGE INTEGRASE-RELATED"/>
    <property type="match status" value="1"/>
</dbReference>
<dbReference type="AlphaFoldDB" id="A0A917YGM9"/>
<accession>A0A917YGM9</accession>
<dbReference type="PROSITE" id="PS51898">
    <property type="entry name" value="TYR_RECOMBINASE"/>
    <property type="match status" value="1"/>
</dbReference>
<gene>
    <name evidence="7" type="ORF">GCM10011579_089440</name>
</gene>
<dbReference type="PROSITE" id="PS51900">
    <property type="entry name" value="CB"/>
    <property type="match status" value="1"/>
</dbReference>
<dbReference type="InterPro" id="IPR011010">
    <property type="entry name" value="DNA_brk_join_enz"/>
</dbReference>
<evidence type="ECO:0000256" key="2">
    <source>
        <dbReference type="ARBA" id="ARBA00023125"/>
    </source>
</evidence>
<evidence type="ECO:0008006" key="9">
    <source>
        <dbReference type="Google" id="ProtNLM"/>
    </source>
</evidence>
<organism evidence="7 8">
    <name type="scientific">Streptomyces albiflavescens</name>
    <dbReference type="NCBI Taxonomy" id="1623582"/>
    <lineage>
        <taxon>Bacteria</taxon>
        <taxon>Bacillati</taxon>
        <taxon>Actinomycetota</taxon>
        <taxon>Actinomycetes</taxon>
        <taxon>Kitasatosporales</taxon>
        <taxon>Streptomycetaceae</taxon>
        <taxon>Streptomyces</taxon>
    </lineage>
</organism>
<dbReference type="EMBL" id="BMMM01000026">
    <property type="protein sequence ID" value="GGN92076.1"/>
    <property type="molecule type" value="Genomic_DNA"/>
</dbReference>
<feature type="domain" description="Tyr recombinase" evidence="5">
    <location>
        <begin position="203"/>
        <end position="413"/>
    </location>
</feature>
<evidence type="ECO:0000256" key="1">
    <source>
        <dbReference type="ARBA" id="ARBA00008857"/>
    </source>
</evidence>
<dbReference type="InterPro" id="IPR002104">
    <property type="entry name" value="Integrase_catalytic"/>
</dbReference>
<proteinExistence type="inferred from homology"/>
<dbReference type="GO" id="GO:0003677">
    <property type="term" value="F:DNA binding"/>
    <property type="evidence" value="ECO:0007669"/>
    <property type="project" value="UniProtKB-UniRule"/>
</dbReference>
<dbReference type="InterPro" id="IPR013762">
    <property type="entry name" value="Integrase-like_cat_sf"/>
</dbReference>
<name>A0A917YGM9_9ACTN</name>
<dbReference type="GO" id="GO:0006310">
    <property type="term" value="P:DNA recombination"/>
    <property type="evidence" value="ECO:0007669"/>
    <property type="project" value="UniProtKB-KW"/>
</dbReference>
<dbReference type="PANTHER" id="PTHR30349:SF64">
    <property type="entry name" value="PROPHAGE INTEGRASE INTD-RELATED"/>
    <property type="match status" value="1"/>
</dbReference>
<protein>
    <recommendedName>
        <fullName evidence="9">Tyr recombinase domain-containing protein</fullName>
    </recommendedName>
</protein>
<evidence type="ECO:0000259" key="6">
    <source>
        <dbReference type="PROSITE" id="PS51900"/>
    </source>
</evidence>
<evidence type="ECO:0000313" key="8">
    <source>
        <dbReference type="Proteomes" id="UP000600365"/>
    </source>
</evidence>
<evidence type="ECO:0000313" key="7">
    <source>
        <dbReference type="EMBL" id="GGN92076.1"/>
    </source>
</evidence>
<sequence length="427" mass="48444">MNENIWPDSCCHSIDGTSHIQNPTEVTHPVRCGTKNRPLYPSADHGRGLRWQARYVDHLRKEQRESFATWQEALDRLGQLANQDVTATGASQSARGPRVAFFGAQMIERKRKKQKRPSTINTYESHLHNHILPFAGNRLPASLRRRDSMAFIDHLLEKPSLRSARTIVQIFKTWRILIHYMMDEDIPLPANIVSRIELPEIDNRRVSLTPAEVTAAAVAMREIEPRYEILVWLGACAGLRAGEALGLTRACVGWQEDLLYIQEQRQRGKAAPLKTKASYATLPVDHFLIEQLAAHVANFSEPEPITRDAARKRRDRGHVELLDEGLIVTNRYGRPVQSSDFNEKWQRVVARAGLPEHARFHDLKSFYTTTLGGPGQHDPKTVQSLSRHARFTETWDTYARPPKIAEGLTVTAFGQAFHSILQQPKGC</sequence>
<evidence type="ECO:0000256" key="4">
    <source>
        <dbReference type="PROSITE-ProRule" id="PRU01248"/>
    </source>
</evidence>
<keyword evidence="2 4" id="KW-0238">DNA-binding</keyword>
<dbReference type="InterPro" id="IPR050090">
    <property type="entry name" value="Tyrosine_recombinase_XerCD"/>
</dbReference>
<comment type="similarity">
    <text evidence="1">Belongs to the 'phage' integrase family.</text>
</comment>
<keyword evidence="3" id="KW-0233">DNA recombination</keyword>
<dbReference type="Gene3D" id="1.10.150.130">
    <property type="match status" value="1"/>
</dbReference>
<comment type="caution">
    <text evidence="7">The sequence shown here is derived from an EMBL/GenBank/DDBJ whole genome shotgun (WGS) entry which is preliminary data.</text>
</comment>
<evidence type="ECO:0000259" key="5">
    <source>
        <dbReference type="PROSITE" id="PS51898"/>
    </source>
</evidence>
<dbReference type="InterPro" id="IPR044068">
    <property type="entry name" value="CB"/>
</dbReference>
<dbReference type="Pfam" id="PF00589">
    <property type="entry name" value="Phage_integrase"/>
    <property type="match status" value="1"/>
</dbReference>
<evidence type="ECO:0000256" key="3">
    <source>
        <dbReference type="ARBA" id="ARBA00023172"/>
    </source>
</evidence>
<dbReference type="InterPro" id="IPR010998">
    <property type="entry name" value="Integrase_recombinase_N"/>
</dbReference>
<dbReference type="Gene3D" id="1.10.443.10">
    <property type="entry name" value="Intergrase catalytic core"/>
    <property type="match status" value="1"/>
</dbReference>
<reference evidence="7 8" key="1">
    <citation type="journal article" date="2014" name="Int. J. Syst. Evol. Microbiol.">
        <title>Complete genome sequence of Corynebacterium casei LMG S-19264T (=DSM 44701T), isolated from a smear-ripened cheese.</title>
        <authorList>
            <consortium name="US DOE Joint Genome Institute (JGI-PGF)"/>
            <person name="Walter F."/>
            <person name="Albersmeier A."/>
            <person name="Kalinowski J."/>
            <person name="Ruckert C."/>
        </authorList>
    </citation>
    <scope>NUCLEOTIDE SEQUENCE [LARGE SCALE GENOMIC DNA]</scope>
    <source>
        <strain evidence="7 8">CGMCC 4.7111</strain>
    </source>
</reference>